<dbReference type="Proteomes" id="UP000837857">
    <property type="component" value="Chromosome 29"/>
</dbReference>
<feature type="compositionally biased region" description="Basic residues" evidence="1">
    <location>
        <begin position="88"/>
        <end position="104"/>
    </location>
</feature>
<organism evidence="3 4">
    <name type="scientific">Iphiclides podalirius</name>
    <name type="common">scarce swallowtail</name>
    <dbReference type="NCBI Taxonomy" id="110791"/>
    <lineage>
        <taxon>Eukaryota</taxon>
        <taxon>Metazoa</taxon>
        <taxon>Ecdysozoa</taxon>
        <taxon>Arthropoda</taxon>
        <taxon>Hexapoda</taxon>
        <taxon>Insecta</taxon>
        <taxon>Pterygota</taxon>
        <taxon>Neoptera</taxon>
        <taxon>Endopterygota</taxon>
        <taxon>Lepidoptera</taxon>
        <taxon>Glossata</taxon>
        <taxon>Ditrysia</taxon>
        <taxon>Papilionoidea</taxon>
        <taxon>Papilionidae</taxon>
        <taxon>Papilioninae</taxon>
        <taxon>Iphiclides</taxon>
    </lineage>
</organism>
<feature type="region of interest" description="Disordered" evidence="1">
    <location>
        <begin position="67"/>
        <end position="110"/>
    </location>
</feature>
<feature type="compositionally biased region" description="Basic and acidic residues" evidence="1">
    <location>
        <begin position="78"/>
        <end position="87"/>
    </location>
</feature>
<dbReference type="EMBL" id="OW152841">
    <property type="protein sequence ID" value="CAH2062064.1"/>
    <property type="molecule type" value="Genomic_DNA"/>
</dbReference>
<keyword evidence="2" id="KW-0732">Signal</keyword>
<reference evidence="3" key="1">
    <citation type="submission" date="2022-03" db="EMBL/GenBank/DDBJ databases">
        <authorList>
            <person name="Martin H S."/>
        </authorList>
    </citation>
    <scope>NUCLEOTIDE SEQUENCE</scope>
</reference>
<sequence>MDVLWLMIMIEYNVVAVAGTRSSLRCCTNGQVRSRKYHDPTNDQRVVEELCVSRLTLLKVKDPPLIQEHMKPPTSADAGRKPIEEKKSRCRSCHKKRQITRKHSSASQCGRTLINWRPRRRLGLIFLRQKTTPPPHKRTKTLPSDAKQPAKKAPSSESPLLALRR</sequence>
<evidence type="ECO:0000313" key="3">
    <source>
        <dbReference type="EMBL" id="CAH2062064.1"/>
    </source>
</evidence>
<evidence type="ECO:0000256" key="1">
    <source>
        <dbReference type="SAM" id="MobiDB-lite"/>
    </source>
</evidence>
<feature type="chain" id="PRO_5045587646" description="Secreted protein" evidence="2">
    <location>
        <begin position="17"/>
        <end position="165"/>
    </location>
</feature>
<protein>
    <recommendedName>
        <fullName evidence="5">Secreted protein</fullName>
    </recommendedName>
</protein>
<feature type="region of interest" description="Disordered" evidence="1">
    <location>
        <begin position="126"/>
        <end position="165"/>
    </location>
</feature>
<evidence type="ECO:0000313" key="4">
    <source>
        <dbReference type="Proteomes" id="UP000837857"/>
    </source>
</evidence>
<keyword evidence="4" id="KW-1185">Reference proteome</keyword>
<feature type="non-terminal residue" evidence="3">
    <location>
        <position position="1"/>
    </location>
</feature>
<proteinExistence type="predicted"/>
<name>A0ABN8IQ47_9NEOP</name>
<feature type="signal peptide" evidence="2">
    <location>
        <begin position="1"/>
        <end position="16"/>
    </location>
</feature>
<evidence type="ECO:0008006" key="5">
    <source>
        <dbReference type="Google" id="ProtNLM"/>
    </source>
</evidence>
<gene>
    <name evidence="3" type="ORF">IPOD504_LOCUS11669</name>
</gene>
<evidence type="ECO:0000256" key="2">
    <source>
        <dbReference type="SAM" id="SignalP"/>
    </source>
</evidence>
<accession>A0ABN8IQ47</accession>